<evidence type="ECO:0000313" key="1">
    <source>
        <dbReference type="EMBL" id="KKR12324.1"/>
    </source>
</evidence>
<name>A0A0G0N832_9BACT</name>
<proteinExistence type="predicted"/>
<protein>
    <submittedName>
        <fullName evidence="1">Uncharacterized protein</fullName>
    </submittedName>
</protein>
<reference evidence="1 2" key="1">
    <citation type="journal article" date="2015" name="Nature">
        <title>rRNA introns, odd ribosomes, and small enigmatic genomes across a large radiation of phyla.</title>
        <authorList>
            <person name="Brown C.T."/>
            <person name="Hug L.A."/>
            <person name="Thomas B.C."/>
            <person name="Sharon I."/>
            <person name="Castelle C.J."/>
            <person name="Singh A."/>
            <person name="Wilkins M.J."/>
            <person name="Williams K.H."/>
            <person name="Banfield J.F."/>
        </authorList>
    </citation>
    <scope>NUCLEOTIDE SEQUENCE [LARGE SCALE GENOMIC DNA]</scope>
</reference>
<accession>A0A0G0N832</accession>
<sequence>MGRSQVLGPDKRGLFTYTGYPIPDTLYFEYGNRPSNIQGI</sequence>
<gene>
    <name evidence="1" type="ORF">UT41_C0002G0098</name>
</gene>
<dbReference type="EMBL" id="LBWR01000002">
    <property type="protein sequence ID" value="KKR12324.1"/>
    <property type="molecule type" value="Genomic_DNA"/>
</dbReference>
<dbReference type="Proteomes" id="UP000034665">
    <property type="component" value="Unassembled WGS sequence"/>
</dbReference>
<evidence type="ECO:0000313" key="2">
    <source>
        <dbReference type="Proteomes" id="UP000034665"/>
    </source>
</evidence>
<comment type="caution">
    <text evidence="1">The sequence shown here is derived from an EMBL/GenBank/DDBJ whole genome shotgun (WGS) entry which is preliminary data.</text>
</comment>
<dbReference type="AlphaFoldDB" id="A0A0G0N832"/>
<organism evidence="1 2">
    <name type="scientific">Candidatus Wolfebacteria bacterium GW2011_GWC2_39_22</name>
    <dbReference type="NCBI Taxonomy" id="1619013"/>
    <lineage>
        <taxon>Bacteria</taxon>
        <taxon>Candidatus Wolfeibacteriota</taxon>
    </lineage>
</organism>